<dbReference type="SMART" id="SM00346">
    <property type="entry name" value="HTH_ICLR"/>
    <property type="match status" value="1"/>
</dbReference>
<evidence type="ECO:0000259" key="5">
    <source>
        <dbReference type="PROSITE" id="PS51078"/>
    </source>
</evidence>
<feature type="domain" description="IclR-ED" evidence="5">
    <location>
        <begin position="65"/>
        <end position="245"/>
    </location>
</feature>
<dbReference type="InterPro" id="IPR036388">
    <property type="entry name" value="WH-like_DNA-bd_sf"/>
</dbReference>
<dbReference type="PROSITE" id="PS51078">
    <property type="entry name" value="ICLR_ED"/>
    <property type="match status" value="1"/>
</dbReference>
<feature type="domain" description="HTH iclR-type" evidence="4">
    <location>
        <begin position="9"/>
        <end position="71"/>
    </location>
</feature>
<dbReference type="Gene3D" id="3.30.450.40">
    <property type="match status" value="1"/>
</dbReference>
<evidence type="ECO:0000256" key="3">
    <source>
        <dbReference type="ARBA" id="ARBA00023163"/>
    </source>
</evidence>
<accession>A0ABR5I8K4</accession>
<dbReference type="PROSITE" id="PS51077">
    <property type="entry name" value="HTH_ICLR"/>
    <property type="match status" value="1"/>
</dbReference>
<gene>
    <name evidence="6" type="ORF">ABW18_18450</name>
</gene>
<dbReference type="Pfam" id="PF01614">
    <property type="entry name" value="IclR_C"/>
    <property type="match status" value="1"/>
</dbReference>
<evidence type="ECO:0000256" key="2">
    <source>
        <dbReference type="ARBA" id="ARBA00023125"/>
    </source>
</evidence>
<dbReference type="EMBL" id="LDTZ01000021">
    <property type="protein sequence ID" value="KNA89986.1"/>
    <property type="molecule type" value="Genomic_DNA"/>
</dbReference>
<dbReference type="SUPFAM" id="SSF46785">
    <property type="entry name" value="Winged helix' DNA-binding domain"/>
    <property type="match status" value="1"/>
</dbReference>
<comment type="caution">
    <text evidence="6">The sequence shown here is derived from an EMBL/GenBank/DDBJ whole genome shotgun (WGS) entry which is preliminary data.</text>
</comment>
<dbReference type="PANTHER" id="PTHR30136">
    <property type="entry name" value="HELIX-TURN-HELIX TRANSCRIPTIONAL REGULATOR, ICLR FAMILY"/>
    <property type="match status" value="1"/>
</dbReference>
<keyword evidence="3" id="KW-0804">Transcription</keyword>
<dbReference type="InterPro" id="IPR036390">
    <property type="entry name" value="WH_DNA-bd_sf"/>
</dbReference>
<organism evidence="6 7">
    <name type="scientific">Gordonia jacobaea</name>
    <dbReference type="NCBI Taxonomy" id="122202"/>
    <lineage>
        <taxon>Bacteria</taxon>
        <taxon>Bacillati</taxon>
        <taxon>Actinomycetota</taxon>
        <taxon>Actinomycetes</taxon>
        <taxon>Mycobacteriales</taxon>
        <taxon>Gordoniaceae</taxon>
        <taxon>Gordonia</taxon>
    </lineage>
</organism>
<dbReference type="InterPro" id="IPR050707">
    <property type="entry name" value="HTH_MetabolicPath_Reg"/>
</dbReference>
<evidence type="ECO:0000313" key="7">
    <source>
        <dbReference type="Proteomes" id="UP000037247"/>
    </source>
</evidence>
<keyword evidence="2" id="KW-0238">DNA-binding</keyword>
<proteinExistence type="predicted"/>
<dbReference type="InterPro" id="IPR014757">
    <property type="entry name" value="Tscrpt_reg_IclR_C"/>
</dbReference>
<dbReference type="Proteomes" id="UP000037247">
    <property type="component" value="Unassembled WGS sequence"/>
</dbReference>
<dbReference type="SUPFAM" id="SSF55781">
    <property type="entry name" value="GAF domain-like"/>
    <property type="match status" value="1"/>
</dbReference>
<dbReference type="Gene3D" id="1.10.10.10">
    <property type="entry name" value="Winged helix-like DNA-binding domain superfamily/Winged helix DNA-binding domain"/>
    <property type="match status" value="1"/>
</dbReference>
<dbReference type="InterPro" id="IPR005471">
    <property type="entry name" value="Tscrpt_reg_IclR_N"/>
</dbReference>
<dbReference type="InterPro" id="IPR029016">
    <property type="entry name" value="GAF-like_dom_sf"/>
</dbReference>
<evidence type="ECO:0000256" key="1">
    <source>
        <dbReference type="ARBA" id="ARBA00023015"/>
    </source>
</evidence>
<evidence type="ECO:0000313" key="6">
    <source>
        <dbReference type="EMBL" id="KNA89986.1"/>
    </source>
</evidence>
<keyword evidence="7" id="KW-1185">Reference proteome</keyword>
<evidence type="ECO:0000259" key="4">
    <source>
        <dbReference type="PROSITE" id="PS51077"/>
    </source>
</evidence>
<dbReference type="RefSeq" id="WP_049700435.1">
    <property type="nucleotide sequence ID" value="NZ_JAQDQF010000007.1"/>
</dbReference>
<name>A0ABR5I8K4_9ACTN</name>
<dbReference type="PANTHER" id="PTHR30136:SF35">
    <property type="entry name" value="HTH-TYPE TRANSCRIPTIONAL REGULATOR RV1719"/>
    <property type="match status" value="1"/>
</dbReference>
<protein>
    <submittedName>
        <fullName evidence="6">IclR family transcriptional regulator</fullName>
    </submittedName>
</protein>
<keyword evidence="1" id="KW-0805">Transcription regulation</keyword>
<sequence length="245" mass="26620">MGMGRPGAGESIARAMQIIEAVGDLGPGATSREIADRLDVPPANIYRLLNTLAVEEYLVRTADLRGFALGNRLNTMVHSAVTPYMSSRAQELCEKFRASVRFGVYVMHFRPATLRIVDMDPDHPLVAEHEMIRSLHASAAGKLLLAADSQWRELLPPTLPALTPSTVTEMRELAAQVEETRQRGYAVSVDEMLDGEASIAIPILDVEGVVRGAVTVTGFSARLDAITSLVPRCRELAAELGPLLY</sequence>
<dbReference type="Pfam" id="PF09339">
    <property type="entry name" value="HTH_IclR"/>
    <property type="match status" value="1"/>
</dbReference>
<reference evidence="6 7" key="1">
    <citation type="submission" date="2015-05" db="EMBL/GenBank/DDBJ databases">
        <title>Draft genome sequence of the bacterium Gordonia jacobaea a new member of the Gordonia genus.</title>
        <authorList>
            <person name="Jimenez-Galisteo G."/>
            <person name="Dominguez A."/>
            <person name="Munoz E."/>
            <person name="Vinas M."/>
        </authorList>
    </citation>
    <scope>NUCLEOTIDE SEQUENCE [LARGE SCALE GENOMIC DNA]</scope>
    <source>
        <strain evidence="7">mv1</strain>
    </source>
</reference>